<protein>
    <submittedName>
        <fullName evidence="2">NEDD8-activating enzyme E1 regulatory subunit</fullName>
    </submittedName>
</protein>
<feature type="chain" id="PRO_5040161851" evidence="1">
    <location>
        <begin position="24"/>
        <end position="184"/>
    </location>
</feature>
<dbReference type="Proteomes" id="UP001153555">
    <property type="component" value="Unassembled WGS sequence"/>
</dbReference>
<dbReference type="AlphaFoldDB" id="A0A9N7R8D3"/>
<accession>A0A9N7R8D3</accession>
<sequence length="184" mass="21104">MDVLWHHRHLLCVFWFVFFLVELQEFIANEGCGEAPLEGAIPDMTSSTELYVNLQKIYQAKAEADFLVMETYTKKLLKKIGRDPHSIPKTTIKNFCKNARKLKVCRYCTIEDEYSSPVQMELQKFLTDEDYCTAVGFYILLRAVDRFAANYNNFPGQFDGGMDEDISRLKTTAVSLLDDLGCNG</sequence>
<name>A0A9N7R8D3_STRHE</name>
<dbReference type="InterPro" id="IPR035985">
    <property type="entry name" value="Ubiquitin-activating_enz"/>
</dbReference>
<dbReference type="OrthoDB" id="1708823at2759"/>
<evidence type="ECO:0000313" key="2">
    <source>
        <dbReference type="EMBL" id="CAA0816058.1"/>
    </source>
</evidence>
<evidence type="ECO:0000313" key="3">
    <source>
        <dbReference type="Proteomes" id="UP001153555"/>
    </source>
</evidence>
<keyword evidence="3" id="KW-1185">Reference proteome</keyword>
<organism evidence="2 3">
    <name type="scientific">Striga hermonthica</name>
    <name type="common">Purple witchweed</name>
    <name type="synonym">Buchnera hermonthica</name>
    <dbReference type="NCBI Taxonomy" id="68872"/>
    <lineage>
        <taxon>Eukaryota</taxon>
        <taxon>Viridiplantae</taxon>
        <taxon>Streptophyta</taxon>
        <taxon>Embryophyta</taxon>
        <taxon>Tracheophyta</taxon>
        <taxon>Spermatophyta</taxon>
        <taxon>Magnoliopsida</taxon>
        <taxon>eudicotyledons</taxon>
        <taxon>Gunneridae</taxon>
        <taxon>Pentapetalae</taxon>
        <taxon>asterids</taxon>
        <taxon>lamiids</taxon>
        <taxon>Lamiales</taxon>
        <taxon>Orobanchaceae</taxon>
        <taxon>Buchnereae</taxon>
        <taxon>Striga</taxon>
    </lineage>
</organism>
<keyword evidence="1" id="KW-0732">Signal</keyword>
<evidence type="ECO:0000256" key="1">
    <source>
        <dbReference type="SAM" id="SignalP"/>
    </source>
</evidence>
<dbReference type="SUPFAM" id="SSF69572">
    <property type="entry name" value="Activating enzymes of the ubiquitin-like proteins"/>
    <property type="match status" value="1"/>
</dbReference>
<gene>
    <name evidence="2" type="ORF">SHERM_15926</name>
</gene>
<proteinExistence type="predicted"/>
<dbReference type="GO" id="GO:0008641">
    <property type="term" value="F:ubiquitin-like modifier activating enzyme activity"/>
    <property type="evidence" value="ECO:0007669"/>
    <property type="project" value="InterPro"/>
</dbReference>
<feature type="signal peptide" evidence="1">
    <location>
        <begin position="1"/>
        <end position="23"/>
    </location>
</feature>
<comment type="caution">
    <text evidence="2">The sequence shown here is derived from an EMBL/GenBank/DDBJ whole genome shotgun (WGS) entry which is preliminary data.</text>
</comment>
<reference evidence="2" key="1">
    <citation type="submission" date="2019-12" db="EMBL/GenBank/DDBJ databases">
        <authorList>
            <person name="Scholes J."/>
        </authorList>
    </citation>
    <scope>NUCLEOTIDE SEQUENCE</scope>
</reference>
<dbReference type="Gene3D" id="3.40.50.720">
    <property type="entry name" value="NAD(P)-binding Rossmann-like Domain"/>
    <property type="match status" value="1"/>
</dbReference>
<dbReference type="EMBL" id="CACSLK010013932">
    <property type="protein sequence ID" value="CAA0816058.1"/>
    <property type="molecule type" value="Genomic_DNA"/>
</dbReference>